<dbReference type="Gene3D" id="2.30.31.70">
    <property type="match status" value="1"/>
</dbReference>
<dbReference type="EMBL" id="CP029487">
    <property type="protein sequence ID" value="QCT70876.1"/>
    <property type="molecule type" value="Genomic_DNA"/>
</dbReference>
<evidence type="ECO:0000313" key="3">
    <source>
        <dbReference type="Proteomes" id="UP000218387"/>
    </source>
</evidence>
<dbReference type="PIRSF" id="PIRSF037246">
    <property type="entry name" value="UCP037246"/>
    <property type="match status" value="1"/>
</dbReference>
<keyword evidence="3" id="KW-1185">Reference proteome</keyword>
<dbReference type="GO" id="GO:0003677">
    <property type="term" value="F:DNA binding"/>
    <property type="evidence" value="ECO:0007669"/>
    <property type="project" value="InterPro"/>
</dbReference>
<accession>A0A2A5T8D4</accession>
<dbReference type="RefSeq" id="WP_013381005.1">
    <property type="nucleotide sequence ID" value="NZ_CABJDW020000014.1"/>
</dbReference>
<evidence type="ECO:0000259" key="1">
    <source>
        <dbReference type="Pfam" id="PF02229"/>
    </source>
</evidence>
<dbReference type="AlphaFoldDB" id="A0A2A5T8D4"/>
<dbReference type="KEGG" id="emt:CPZ25_005880"/>
<sequence length="72" mass="8420">MAFSFKVVEEVGVLSEGANGWQKELNLVSWNDREPKYDIREWDANHEKMRKGVTLTIDELVELRSILNELEL</sequence>
<proteinExistence type="predicted"/>
<dbReference type="Proteomes" id="UP000218387">
    <property type="component" value="Chromosome"/>
</dbReference>
<dbReference type="GeneID" id="68363740"/>
<reference evidence="2 3" key="1">
    <citation type="submission" date="2018-05" db="EMBL/GenBank/DDBJ databases">
        <title>Genome comparison of Eubacterium sp.</title>
        <authorList>
            <person name="Feng Y."/>
            <person name="Sanchez-Andrea I."/>
            <person name="Stams A.J.M."/>
            <person name="De Vos W.M."/>
        </authorList>
    </citation>
    <scope>NUCLEOTIDE SEQUENCE [LARGE SCALE GENOMIC DNA]</scope>
    <source>
        <strain evidence="2 3">YI</strain>
    </source>
</reference>
<organism evidence="2 3">
    <name type="scientific">Eubacterium maltosivorans</name>
    <dbReference type="NCBI Taxonomy" id="2041044"/>
    <lineage>
        <taxon>Bacteria</taxon>
        <taxon>Bacillati</taxon>
        <taxon>Bacillota</taxon>
        <taxon>Clostridia</taxon>
        <taxon>Eubacteriales</taxon>
        <taxon>Eubacteriaceae</taxon>
        <taxon>Eubacterium</taxon>
    </lineage>
</organism>
<dbReference type="Pfam" id="PF02229">
    <property type="entry name" value="PC4"/>
    <property type="match status" value="1"/>
</dbReference>
<dbReference type="InterPro" id="IPR003173">
    <property type="entry name" value="PC4_C"/>
</dbReference>
<gene>
    <name evidence="2" type="ORF">CPZ25_005880</name>
</gene>
<protein>
    <recommendedName>
        <fullName evidence="1">Transcriptional coactivator p15 (PC4) C-terminal domain-containing protein</fullName>
    </recommendedName>
</protein>
<dbReference type="InterPro" id="IPR017154">
    <property type="entry name" value="PC4-like"/>
</dbReference>
<dbReference type="GO" id="GO:0006355">
    <property type="term" value="P:regulation of DNA-templated transcription"/>
    <property type="evidence" value="ECO:0007669"/>
    <property type="project" value="InterPro"/>
</dbReference>
<evidence type="ECO:0000313" key="2">
    <source>
        <dbReference type="EMBL" id="QCT70876.1"/>
    </source>
</evidence>
<name>A0A2A5T8D4_EUBML</name>
<feature type="domain" description="Transcriptional coactivator p15 (PC4) C-terminal" evidence="1">
    <location>
        <begin position="19"/>
        <end position="66"/>
    </location>
</feature>